<evidence type="ECO:0008006" key="3">
    <source>
        <dbReference type="Google" id="ProtNLM"/>
    </source>
</evidence>
<proteinExistence type="predicted"/>
<dbReference type="EMBL" id="CP033928">
    <property type="protein sequence ID" value="AZA62679.1"/>
    <property type="molecule type" value="Genomic_DNA"/>
</dbReference>
<evidence type="ECO:0000313" key="2">
    <source>
        <dbReference type="Proteomes" id="UP000269076"/>
    </source>
</evidence>
<reference evidence="1 2" key="1">
    <citation type="submission" date="2018-11" db="EMBL/GenBank/DDBJ databases">
        <title>Proposal to divide the Flavobacteriaceae and reorganize its genera based on Amino Acid Identity values calculated from whole genome sequences.</title>
        <authorList>
            <person name="Nicholson A.C."/>
            <person name="Gulvik C.A."/>
            <person name="Whitney A.M."/>
            <person name="Humrighouse B.W."/>
            <person name="Bell M."/>
            <person name="Holmes B."/>
            <person name="Steigerwalt A."/>
            <person name="Villarma A."/>
            <person name="Sheth M."/>
            <person name="Batra D."/>
            <person name="Pryor J."/>
            <person name="Bernardet J.-F."/>
            <person name="Hugo C."/>
            <person name="Kampfer P."/>
            <person name="Newman J."/>
            <person name="Mcquiston J.R."/>
        </authorList>
    </citation>
    <scope>NUCLEOTIDE SEQUENCE [LARGE SCALE GENOMIC DNA]</scope>
    <source>
        <strain evidence="1 2">G0211</strain>
    </source>
</reference>
<sequence>MKKIFSTIIIILFISNYSAQKLPIAQKPKLIKISQIKYKLACGDSEINFKKSDDWYNDKNISSIRAYDFKKSKSINTVKKLYNIKNDILFFKKKKIDSLRVFYRQSEEIDYILYFIKGKATGYVINVNNNPRPSMYSVSYDEEGNTNYNFIEHNVFLSKGNGILKNYYFSEWNGKNQKFSKETLKEEGEVRNNFKFGEWKYYNKEGKIDSTKIYTLKDSVDVRFPHCIFNKKEPCY</sequence>
<name>A0A3G6NCS2_9FLAO</name>
<evidence type="ECO:0000313" key="1">
    <source>
        <dbReference type="EMBL" id="AZA62679.1"/>
    </source>
</evidence>
<protein>
    <recommendedName>
        <fullName evidence="3">MORN repeat variant</fullName>
    </recommendedName>
</protein>
<gene>
    <name evidence="1" type="ORF">EG340_17315</name>
</gene>
<dbReference type="RefSeq" id="WP_123887071.1">
    <property type="nucleotide sequence ID" value="NZ_CP033928.1"/>
</dbReference>
<organism evidence="1 2">
    <name type="scientific">Chryseobacterium indoltheticum</name>
    <dbReference type="NCBI Taxonomy" id="254"/>
    <lineage>
        <taxon>Bacteria</taxon>
        <taxon>Pseudomonadati</taxon>
        <taxon>Bacteroidota</taxon>
        <taxon>Flavobacteriia</taxon>
        <taxon>Flavobacteriales</taxon>
        <taxon>Weeksellaceae</taxon>
        <taxon>Chryseobacterium group</taxon>
        <taxon>Chryseobacterium</taxon>
    </lineage>
</organism>
<dbReference type="Proteomes" id="UP000269076">
    <property type="component" value="Chromosome"/>
</dbReference>
<accession>A0A3G6NCS2</accession>
<dbReference type="AlphaFoldDB" id="A0A3G6NCS2"/>